<dbReference type="InterPro" id="IPR039315">
    <property type="entry name" value="CheW"/>
</dbReference>
<accession>A0A0C2BG71</accession>
<dbReference type="PANTHER" id="PTHR22617">
    <property type="entry name" value="CHEMOTAXIS SENSOR HISTIDINE KINASE-RELATED"/>
    <property type="match status" value="1"/>
</dbReference>
<dbReference type="AlphaFoldDB" id="A0A0C2BG71"/>
<evidence type="ECO:0000256" key="3">
    <source>
        <dbReference type="ARBA" id="ARBA00022490"/>
    </source>
</evidence>
<dbReference type="InterPro" id="IPR002545">
    <property type="entry name" value="CheW-lke_dom"/>
</dbReference>
<dbReference type="GO" id="GO:0006935">
    <property type="term" value="P:chemotaxis"/>
    <property type="evidence" value="ECO:0007669"/>
    <property type="project" value="InterPro"/>
</dbReference>
<dbReference type="OrthoDB" id="9790406at2"/>
<feature type="domain" description="CheW-like" evidence="4">
    <location>
        <begin position="15"/>
        <end position="155"/>
    </location>
</feature>
<dbReference type="Gene3D" id="2.30.30.40">
    <property type="entry name" value="SH3 Domains"/>
    <property type="match status" value="1"/>
</dbReference>
<evidence type="ECO:0000256" key="1">
    <source>
        <dbReference type="ARBA" id="ARBA00004496"/>
    </source>
</evidence>
<dbReference type="PANTHER" id="PTHR22617:SF45">
    <property type="entry name" value="CHEMOTAXIS PROTEIN CHEW"/>
    <property type="match status" value="1"/>
</dbReference>
<dbReference type="Pfam" id="PF01584">
    <property type="entry name" value="CheW"/>
    <property type="match status" value="1"/>
</dbReference>
<comment type="caution">
    <text evidence="5">The sequence shown here is derived from an EMBL/GenBank/DDBJ whole genome shotgun (WGS) entry which is preliminary data.</text>
</comment>
<evidence type="ECO:0000313" key="6">
    <source>
        <dbReference type="Proteomes" id="UP000031572"/>
    </source>
</evidence>
<dbReference type="InterPro" id="IPR036061">
    <property type="entry name" value="CheW-like_dom_sf"/>
</dbReference>
<reference evidence="5 6" key="1">
    <citation type="submission" date="2014-12" db="EMBL/GenBank/DDBJ databases">
        <title>Denitrispirillum autotrophicum gen. nov., sp. nov., Denitrifying, Facultatively Autotrophic Bacteria Isolated from Rice Paddy Soil.</title>
        <authorList>
            <person name="Ishii S."/>
            <person name="Ashida N."/>
            <person name="Ohno H."/>
            <person name="Otsuka S."/>
            <person name="Yokota A."/>
            <person name="Senoo K."/>
        </authorList>
    </citation>
    <scope>NUCLEOTIDE SEQUENCE [LARGE SCALE GENOMIC DNA]</scope>
    <source>
        <strain evidence="5 6">TSA66</strain>
    </source>
</reference>
<proteinExistence type="predicted"/>
<dbReference type="SMART" id="SM00260">
    <property type="entry name" value="CheW"/>
    <property type="match status" value="1"/>
</dbReference>
<evidence type="ECO:0000313" key="5">
    <source>
        <dbReference type="EMBL" id="KIF80240.1"/>
    </source>
</evidence>
<evidence type="ECO:0000256" key="2">
    <source>
        <dbReference type="ARBA" id="ARBA00021483"/>
    </source>
</evidence>
<dbReference type="Gene3D" id="2.40.50.180">
    <property type="entry name" value="CheA-289, Domain 4"/>
    <property type="match status" value="1"/>
</dbReference>
<name>A0A0C2BG71_9BURK</name>
<dbReference type="GO" id="GO:0007165">
    <property type="term" value="P:signal transduction"/>
    <property type="evidence" value="ECO:0007669"/>
    <property type="project" value="InterPro"/>
</dbReference>
<keyword evidence="3" id="KW-0963">Cytoplasm</keyword>
<evidence type="ECO:0000259" key="4">
    <source>
        <dbReference type="PROSITE" id="PS50851"/>
    </source>
</evidence>
<dbReference type="SUPFAM" id="SSF50341">
    <property type="entry name" value="CheW-like"/>
    <property type="match status" value="1"/>
</dbReference>
<sequence length="162" mass="17193">MHATEALARSAGAAAPEFLAFTLGSEEYGVAIQQVQELRGYDSVTRIAQAPDFIKGVINLRGSIVPIVDLRIKFGVGTPAYDQFTVVVILNIGGRVVGAVVDSVSDVVTLPAEQVKAAPRMGAAMDTEYVTGVGTLDGRMLILLDMKRLMGDDMQIIERAAA</sequence>
<dbReference type="EMBL" id="JWJG01000028">
    <property type="protein sequence ID" value="KIF80240.1"/>
    <property type="molecule type" value="Genomic_DNA"/>
</dbReference>
<dbReference type="RefSeq" id="WP_040039155.1">
    <property type="nucleotide sequence ID" value="NZ_JWJG01000028.1"/>
</dbReference>
<dbReference type="STRING" id="709839.TSA66_04545"/>
<organism evidence="5 6">
    <name type="scientific">Noviherbaspirillum autotrophicum</name>
    <dbReference type="NCBI Taxonomy" id="709839"/>
    <lineage>
        <taxon>Bacteria</taxon>
        <taxon>Pseudomonadati</taxon>
        <taxon>Pseudomonadota</taxon>
        <taxon>Betaproteobacteria</taxon>
        <taxon>Burkholderiales</taxon>
        <taxon>Oxalobacteraceae</taxon>
        <taxon>Noviherbaspirillum</taxon>
    </lineage>
</organism>
<gene>
    <name evidence="5" type="ORF">TSA66_04545</name>
</gene>
<comment type="subcellular location">
    <subcellularLocation>
        <location evidence="1">Cytoplasm</location>
    </subcellularLocation>
</comment>
<dbReference type="Proteomes" id="UP000031572">
    <property type="component" value="Unassembled WGS sequence"/>
</dbReference>
<dbReference type="PROSITE" id="PS50851">
    <property type="entry name" value="CHEW"/>
    <property type="match status" value="1"/>
</dbReference>
<protein>
    <recommendedName>
        <fullName evidence="2">Chemotaxis protein CheW</fullName>
    </recommendedName>
</protein>
<keyword evidence="6" id="KW-1185">Reference proteome</keyword>
<dbReference type="GO" id="GO:0005829">
    <property type="term" value="C:cytosol"/>
    <property type="evidence" value="ECO:0007669"/>
    <property type="project" value="TreeGrafter"/>
</dbReference>